<evidence type="ECO:0000256" key="4">
    <source>
        <dbReference type="PIRSR" id="PIRSR001112-1"/>
    </source>
</evidence>
<dbReference type="Gene3D" id="3.40.50.1820">
    <property type="entry name" value="alpha/beta hydrolase"/>
    <property type="match status" value="1"/>
</dbReference>
<evidence type="ECO:0000259" key="5">
    <source>
        <dbReference type="Pfam" id="PF06441"/>
    </source>
</evidence>
<name>A0A1H7SBB6_9ACTN</name>
<feature type="domain" description="Epoxide hydrolase N-terminal" evidence="5">
    <location>
        <begin position="4"/>
        <end position="108"/>
    </location>
</feature>
<feature type="active site" description="Proton acceptor" evidence="4">
    <location>
        <position position="355"/>
    </location>
</feature>
<dbReference type="PANTHER" id="PTHR21661">
    <property type="entry name" value="EPOXIDE HYDROLASE 1-RELATED"/>
    <property type="match status" value="1"/>
</dbReference>
<evidence type="ECO:0000256" key="1">
    <source>
        <dbReference type="ARBA" id="ARBA00010088"/>
    </source>
</evidence>
<dbReference type="EMBL" id="FOBF01000006">
    <property type="protein sequence ID" value="SEL69034.1"/>
    <property type="molecule type" value="Genomic_DNA"/>
</dbReference>
<feature type="active site" description="Proton donor" evidence="4">
    <location>
        <position position="303"/>
    </location>
</feature>
<dbReference type="InterPro" id="IPR000639">
    <property type="entry name" value="Epox_hydrolase-like"/>
</dbReference>
<dbReference type="OrthoDB" id="4654311at2"/>
<dbReference type="Pfam" id="PF06441">
    <property type="entry name" value="EHN"/>
    <property type="match status" value="1"/>
</dbReference>
<keyword evidence="7" id="KW-1185">Reference proteome</keyword>
<dbReference type="PANTHER" id="PTHR21661:SF35">
    <property type="entry name" value="EPOXIDE HYDROLASE"/>
    <property type="match status" value="1"/>
</dbReference>
<dbReference type="PIRSF" id="PIRSF001112">
    <property type="entry name" value="Epoxide_hydrolase"/>
    <property type="match status" value="1"/>
</dbReference>
<dbReference type="GO" id="GO:0004301">
    <property type="term" value="F:epoxide hydrolase activity"/>
    <property type="evidence" value="ECO:0007669"/>
    <property type="project" value="TreeGrafter"/>
</dbReference>
<evidence type="ECO:0000256" key="2">
    <source>
        <dbReference type="ARBA" id="ARBA00022797"/>
    </source>
</evidence>
<gene>
    <name evidence="6" type="ORF">SAMN05660976_03102</name>
</gene>
<feature type="active site" description="Nucleophile" evidence="4">
    <location>
        <position position="177"/>
    </location>
</feature>
<sequence length="377" mass="41538">MTVSDFLIDVPDAVLQDLRARLRKARFTVPSGGRPWEGGADPGYLRDLVAYWADGFDFRARERELNGFSQHRARVDGRELHFVRIPGRGPDPLPILLCHGWPSSFLEMLPLAARLADPGRFGGDPADAFDVIVPSLPGFLYSELLDEPLTREAMARVLHALMTQVLGYERYAAFGGDIGGAVAGWLGALFPDRVAGVHFIHPPIPPAADELPLSPEERAFLDAEAAYDEQDGGYSAIMITRPDTIAAALVDSPVGLAAWIVDKYRDWSDCGGDVETRFDRDTLLTILTLYWATGSIGTSFRQYADWGHNAPRPPITVPVGVTLSHEPVIAAMPRSLAERACTDLRHWSEPGRGGHFLALEEPDLMGRELTTFFRPLR</sequence>
<dbReference type="PRINTS" id="PR00412">
    <property type="entry name" value="EPOXHYDRLASE"/>
</dbReference>
<dbReference type="InterPro" id="IPR010497">
    <property type="entry name" value="Epoxide_hydro_N"/>
</dbReference>
<dbReference type="SUPFAM" id="SSF53474">
    <property type="entry name" value="alpha/beta-Hydrolases"/>
    <property type="match status" value="1"/>
</dbReference>
<dbReference type="AlphaFoldDB" id="A0A1H7SBB6"/>
<proteinExistence type="inferred from homology"/>
<keyword evidence="3" id="KW-0378">Hydrolase</keyword>
<evidence type="ECO:0000256" key="3">
    <source>
        <dbReference type="ARBA" id="ARBA00022801"/>
    </source>
</evidence>
<protein>
    <submittedName>
        <fullName evidence="6">Pimeloyl-ACP methyl ester carboxylesterase</fullName>
    </submittedName>
</protein>
<evidence type="ECO:0000313" key="6">
    <source>
        <dbReference type="EMBL" id="SEL69034.1"/>
    </source>
</evidence>
<comment type="similarity">
    <text evidence="1">Belongs to the peptidase S33 family.</text>
</comment>
<dbReference type="GO" id="GO:0097176">
    <property type="term" value="P:epoxide metabolic process"/>
    <property type="evidence" value="ECO:0007669"/>
    <property type="project" value="TreeGrafter"/>
</dbReference>
<reference evidence="6 7" key="1">
    <citation type="submission" date="2016-10" db="EMBL/GenBank/DDBJ databases">
        <authorList>
            <person name="de Groot N.N."/>
        </authorList>
    </citation>
    <scope>NUCLEOTIDE SEQUENCE [LARGE SCALE GENOMIC DNA]</scope>
    <source>
        <strain evidence="6 7">DSM 43357</strain>
    </source>
</reference>
<evidence type="ECO:0000313" key="7">
    <source>
        <dbReference type="Proteomes" id="UP000198953"/>
    </source>
</evidence>
<dbReference type="InterPro" id="IPR016292">
    <property type="entry name" value="Epoxide_hydrolase"/>
</dbReference>
<accession>A0A1H7SBB6</accession>
<organism evidence="6 7">
    <name type="scientific">Nonomuraea pusilla</name>
    <dbReference type="NCBI Taxonomy" id="46177"/>
    <lineage>
        <taxon>Bacteria</taxon>
        <taxon>Bacillati</taxon>
        <taxon>Actinomycetota</taxon>
        <taxon>Actinomycetes</taxon>
        <taxon>Streptosporangiales</taxon>
        <taxon>Streptosporangiaceae</taxon>
        <taxon>Nonomuraea</taxon>
    </lineage>
</organism>
<keyword evidence="2" id="KW-0058">Aromatic hydrocarbons catabolism</keyword>
<dbReference type="STRING" id="46177.SAMN05660976_03102"/>
<dbReference type="InterPro" id="IPR029058">
    <property type="entry name" value="AB_hydrolase_fold"/>
</dbReference>
<dbReference type="Proteomes" id="UP000198953">
    <property type="component" value="Unassembled WGS sequence"/>
</dbReference>